<dbReference type="EMBL" id="OY726395">
    <property type="protein sequence ID" value="CAJ1579245.1"/>
    <property type="molecule type" value="Genomic_DNA"/>
</dbReference>
<evidence type="ECO:0000313" key="3">
    <source>
        <dbReference type="Proteomes" id="UP001190466"/>
    </source>
</evidence>
<gene>
    <name evidence="2" type="ORF">MU0050_000411</name>
</gene>
<feature type="signal peptide" evidence="1">
    <location>
        <begin position="1"/>
        <end position="45"/>
    </location>
</feature>
<accession>A0ABM9M8T4</accession>
<keyword evidence="1" id="KW-0732">Signal</keyword>
<name>A0ABM9M8T4_9MYCO</name>
<protein>
    <submittedName>
        <fullName evidence="2">Fibronectin-binding protein</fullName>
    </submittedName>
</protein>
<feature type="chain" id="PRO_5047397118" evidence="1">
    <location>
        <begin position="46"/>
        <end position="102"/>
    </location>
</feature>
<evidence type="ECO:0000313" key="2">
    <source>
        <dbReference type="EMBL" id="CAJ1579245.1"/>
    </source>
</evidence>
<dbReference type="RefSeq" id="WP_316513912.1">
    <property type="nucleotide sequence ID" value="NZ_OY726395.1"/>
</dbReference>
<sequence>MITGFQQVPDWRLRIVNLMRAATKMTVLGAVVAVSALFHSSPAAADPNGPPPCEGPLAFVCGMVPMMPELEHDIDLTQQQPDGGAIDIEHLPPADVCTLGCV</sequence>
<keyword evidence="3" id="KW-1185">Reference proteome</keyword>
<organism evidence="2 3">
    <name type="scientific">[Mycobacterium] wendilense</name>
    <dbReference type="NCBI Taxonomy" id="3064284"/>
    <lineage>
        <taxon>Bacteria</taxon>
        <taxon>Bacillati</taxon>
        <taxon>Actinomycetota</taxon>
        <taxon>Actinomycetes</taxon>
        <taxon>Mycobacteriales</taxon>
        <taxon>Mycobacteriaceae</taxon>
        <taxon>Mycolicibacter</taxon>
    </lineage>
</organism>
<dbReference type="Proteomes" id="UP001190466">
    <property type="component" value="Chromosome"/>
</dbReference>
<evidence type="ECO:0000256" key="1">
    <source>
        <dbReference type="SAM" id="SignalP"/>
    </source>
</evidence>
<proteinExistence type="predicted"/>
<reference evidence="2 3" key="1">
    <citation type="submission" date="2023-08" db="EMBL/GenBank/DDBJ databases">
        <authorList>
            <person name="Folkvardsen B D."/>
            <person name="Norman A."/>
        </authorList>
    </citation>
    <scope>NUCLEOTIDE SEQUENCE [LARGE SCALE GENOMIC DNA]</scope>
    <source>
        <strain evidence="2 3">Mu0050</strain>
    </source>
</reference>